<accession>J3M8E4</accession>
<dbReference type="AlphaFoldDB" id="J3M8E4"/>
<feature type="compositionally biased region" description="Pro residues" evidence="1">
    <location>
        <begin position="19"/>
        <end position="32"/>
    </location>
</feature>
<feature type="region of interest" description="Disordered" evidence="1">
    <location>
        <begin position="1"/>
        <end position="57"/>
    </location>
</feature>
<sequence length="178" mass="17804">SPKSQGLSRSLAAGRFRRTPPPPPLSPPPHCAPPLLWHAPTPPQFPTGNRTTGGGGGSRASAICFPPCRVPARGEAGPLAAAGRCLASPVNPLAIDPCLRACFVCLFWLASGRWRAAGGGVCGGGGGGGGGWGGGGFVAVRSWEAEFGVVGVGFRVPGHGTSLVLFACCNFCGAVLCS</sequence>
<proteinExistence type="predicted"/>
<evidence type="ECO:0000256" key="1">
    <source>
        <dbReference type="SAM" id="MobiDB-lite"/>
    </source>
</evidence>
<evidence type="ECO:0000313" key="3">
    <source>
        <dbReference type="Proteomes" id="UP000006038"/>
    </source>
</evidence>
<name>J3M8E4_ORYBR</name>
<reference evidence="2" key="1">
    <citation type="journal article" date="2013" name="Nat. Commun.">
        <title>Whole-genome sequencing of Oryza brachyantha reveals mechanisms underlying Oryza genome evolution.</title>
        <authorList>
            <person name="Chen J."/>
            <person name="Huang Q."/>
            <person name="Gao D."/>
            <person name="Wang J."/>
            <person name="Lang Y."/>
            <person name="Liu T."/>
            <person name="Li B."/>
            <person name="Bai Z."/>
            <person name="Luis Goicoechea J."/>
            <person name="Liang C."/>
            <person name="Chen C."/>
            <person name="Zhang W."/>
            <person name="Sun S."/>
            <person name="Liao Y."/>
            <person name="Zhang X."/>
            <person name="Yang L."/>
            <person name="Song C."/>
            <person name="Wang M."/>
            <person name="Shi J."/>
            <person name="Liu G."/>
            <person name="Liu J."/>
            <person name="Zhou H."/>
            <person name="Zhou W."/>
            <person name="Yu Q."/>
            <person name="An N."/>
            <person name="Chen Y."/>
            <person name="Cai Q."/>
            <person name="Wang B."/>
            <person name="Liu B."/>
            <person name="Min J."/>
            <person name="Huang Y."/>
            <person name="Wu H."/>
            <person name="Li Z."/>
            <person name="Zhang Y."/>
            <person name="Yin Y."/>
            <person name="Song W."/>
            <person name="Jiang J."/>
            <person name="Jackson S.A."/>
            <person name="Wing R.A."/>
            <person name="Wang J."/>
            <person name="Chen M."/>
        </authorList>
    </citation>
    <scope>NUCLEOTIDE SEQUENCE [LARGE SCALE GENOMIC DNA]</scope>
    <source>
        <strain evidence="2">cv. IRGC 101232</strain>
    </source>
</reference>
<keyword evidence="3" id="KW-1185">Reference proteome</keyword>
<dbReference type="Proteomes" id="UP000006038">
    <property type="component" value="Chromosome 5"/>
</dbReference>
<evidence type="ECO:0000313" key="2">
    <source>
        <dbReference type="EnsemblPlants" id="OB05G28680.1"/>
    </source>
</evidence>
<organism evidence="2">
    <name type="scientific">Oryza brachyantha</name>
    <name type="common">malo sina</name>
    <dbReference type="NCBI Taxonomy" id="4533"/>
    <lineage>
        <taxon>Eukaryota</taxon>
        <taxon>Viridiplantae</taxon>
        <taxon>Streptophyta</taxon>
        <taxon>Embryophyta</taxon>
        <taxon>Tracheophyta</taxon>
        <taxon>Spermatophyta</taxon>
        <taxon>Magnoliopsida</taxon>
        <taxon>Liliopsida</taxon>
        <taxon>Poales</taxon>
        <taxon>Poaceae</taxon>
        <taxon>BOP clade</taxon>
        <taxon>Oryzoideae</taxon>
        <taxon>Oryzeae</taxon>
        <taxon>Oryzinae</taxon>
        <taxon>Oryza</taxon>
    </lineage>
</organism>
<protein>
    <submittedName>
        <fullName evidence="2">Uncharacterized protein</fullName>
    </submittedName>
</protein>
<dbReference type="HOGENOM" id="CLU_1514395_0_0_1"/>
<dbReference type="Gramene" id="OB05G28680.1">
    <property type="protein sequence ID" value="OB05G28680.1"/>
    <property type="gene ID" value="OB05G28680"/>
</dbReference>
<dbReference type="EnsemblPlants" id="OB05G28680.1">
    <property type="protein sequence ID" value="OB05G28680.1"/>
    <property type="gene ID" value="OB05G28680"/>
</dbReference>
<reference evidence="2" key="2">
    <citation type="submission" date="2013-04" db="UniProtKB">
        <authorList>
            <consortium name="EnsemblPlants"/>
        </authorList>
    </citation>
    <scope>IDENTIFICATION</scope>
</reference>